<dbReference type="InterPro" id="IPR010016">
    <property type="entry name" value="PxpB"/>
</dbReference>
<reference evidence="1 2" key="1">
    <citation type="submission" date="2016-07" db="EMBL/GenBank/DDBJ databases">
        <title>Multi-omics approach to identify versatile polysaccharide utilization systems of a marine flavobacterium Gramella flava.</title>
        <authorList>
            <person name="Tang K."/>
        </authorList>
    </citation>
    <scope>NUCLEOTIDE SEQUENCE [LARGE SCALE GENOMIC DNA]</scope>
    <source>
        <strain evidence="1 2">JLT2011</strain>
    </source>
</reference>
<dbReference type="EMBL" id="CP016359">
    <property type="protein sequence ID" value="APU66907.1"/>
    <property type="molecule type" value="Genomic_DNA"/>
</dbReference>
<keyword evidence="1" id="KW-0378">Hydrolase</keyword>
<dbReference type="NCBIfam" id="TIGR00370">
    <property type="entry name" value="5-oxoprolinase subunit PxpB"/>
    <property type="match status" value="1"/>
</dbReference>
<dbReference type="SUPFAM" id="SSF50891">
    <property type="entry name" value="Cyclophilin-like"/>
    <property type="match status" value="1"/>
</dbReference>
<evidence type="ECO:0000313" key="2">
    <source>
        <dbReference type="Proteomes" id="UP000186230"/>
    </source>
</evidence>
<name>A0A1L7HZY3_9FLAO</name>
<sequence>MEGFPKISRMGERSILIQFDSEISQNTLRKVLFYKNRLERKLSEEKLQIINTYNSILISYECTIEDAYSAFIAINEVLSEANILKKDSGKVYRLPVCYSEEFGPDLHVISKRNNLAVEEIISLHSAQKYLVYFIGFLPGFLYLGGLDQKLHIPRKESPRQTVEKGSVGIAGSQTGIYPKSSPGGWQLIGRSPVDLFNPKQVPPCEISPGDQVVFEPVSEMEYFQIERAVQKGAYSLKFKRK</sequence>
<dbReference type="InterPro" id="IPR029000">
    <property type="entry name" value="Cyclophilin-like_dom_sf"/>
</dbReference>
<dbReference type="SUPFAM" id="SSF160467">
    <property type="entry name" value="PH0987 N-terminal domain-like"/>
    <property type="match status" value="1"/>
</dbReference>
<dbReference type="STRING" id="1229726.GRFL_0183"/>
<dbReference type="KEGG" id="gfl:GRFL_0183"/>
<dbReference type="Gene3D" id="2.40.100.10">
    <property type="entry name" value="Cyclophilin-like"/>
    <property type="match status" value="1"/>
</dbReference>
<dbReference type="Pfam" id="PF02682">
    <property type="entry name" value="CT_C_D"/>
    <property type="match status" value="1"/>
</dbReference>
<dbReference type="AlphaFoldDB" id="A0A1L7HZY3"/>
<dbReference type="InterPro" id="IPR003833">
    <property type="entry name" value="CT_C_D"/>
</dbReference>
<organism evidence="1 2">
    <name type="scientific">Christiangramia flava JLT2011</name>
    <dbReference type="NCBI Taxonomy" id="1229726"/>
    <lineage>
        <taxon>Bacteria</taxon>
        <taxon>Pseudomonadati</taxon>
        <taxon>Bacteroidota</taxon>
        <taxon>Flavobacteriia</taxon>
        <taxon>Flavobacteriales</taxon>
        <taxon>Flavobacteriaceae</taxon>
        <taxon>Christiangramia</taxon>
    </lineage>
</organism>
<dbReference type="EC" id="3.5.1.54" evidence="1"/>
<dbReference type="OrthoDB" id="9778567at2"/>
<proteinExistence type="predicted"/>
<dbReference type="SMART" id="SM00796">
    <property type="entry name" value="AHS1"/>
    <property type="match status" value="1"/>
</dbReference>
<dbReference type="RefSeq" id="WP_083642655.1">
    <property type="nucleotide sequence ID" value="NZ_AMRU01000014.1"/>
</dbReference>
<dbReference type="Gene3D" id="3.30.1360.40">
    <property type="match status" value="1"/>
</dbReference>
<dbReference type="PANTHER" id="PTHR34698:SF2">
    <property type="entry name" value="5-OXOPROLINASE SUBUNIT B"/>
    <property type="match status" value="1"/>
</dbReference>
<accession>A0A1L7HZY3</accession>
<keyword evidence="2" id="KW-1185">Reference proteome</keyword>
<protein>
    <submittedName>
        <fullName evidence="1">Allophanate hydrolase 2 subunit 1</fullName>
        <ecNumber evidence="1">3.5.1.54</ecNumber>
    </submittedName>
</protein>
<gene>
    <name evidence="1" type="ORF">GRFL_0183</name>
</gene>
<dbReference type="GO" id="GO:0004039">
    <property type="term" value="F:allophanate hydrolase activity"/>
    <property type="evidence" value="ECO:0007669"/>
    <property type="project" value="UniProtKB-EC"/>
</dbReference>
<dbReference type="Proteomes" id="UP000186230">
    <property type="component" value="Chromosome"/>
</dbReference>
<evidence type="ECO:0000313" key="1">
    <source>
        <dbReference type="EMBL" id="APU66907.1"/>
    </source>
</evidence>
<dbReference type="PANTHER" id="PTHR34698">
    <property type="entry name" value="5-OXOPROLINASE SUBUNIT B"/>
    <property type="match status" value="1"/>
</dbReference>